<dbReference type="HOGENOM" id="CLU_3041850_0_0_9"/>
<evidence type="ECO:0000313" key="2">
    <source>
        <dbReference type="EMBL" id="EEG52544.1"/>
    </source>
</evidence>
<organism evidence="2 3">
    <name type="scientific">[Clostridium] asparagiforme DSM 15981</name>
    <dbReference type="NCBI Taxonomy" id="518636"/>
    <lineage>
        <taxon>Bacteria</taxon>
        <taxon>Bacillati</taxon>
        <taxon>Bacillota</taxon>
        <taxon>Clostridia</taxon>
        <taxon>Lachnospirales</taxon>
        <taxon>Lachnospiraceae</taxon>
        <taxon>Enterocloster</taxon>
    </lineage>
</organism>
<name>C0D800_9FIRM</name>
<comment type="caution">
    <text evidence="2">The sequence shown here is derived from an EMBL/GenBank/DDBJ whole genome shotgun (WGS) entry which is preliminary data.</text>
</comment>
<sequence>MWKGCAAAPAISEKANHPKGGRLSREGRERAGCLLGNKRGEVKRYENEKIYQRS</sequence>
<reference evidence="2 3" key="1">
    <citation type="submission" date="2009-01" db="EMBL/GenBank/DDBJ databases">
        <authorList>
            <person name="Fulton L."/>
            <person name="Clifton S."/>
            <person name="Fulton B."/>
            <person name="Xu J."/>
            <person name="Minx P."/>
            <person name="Pepin K.H."/>
            <person name="Johnson M."/>
            <person name="Bhonagiri V."/>
            <person name="Nash W.E."/>
            <person name="Mardis E.R."/>
            <person name="Wilson R.K."/>
        </authorList>
    </citation>
    <scope>NUCLEOTIDE SEQUENCE [LARGE SCALE GENOMIC DNA]</scope>
    <source>
        <strain evidence="2 3">DSM 15981</strain>
    </source>
</reference>
<dbReference type="AlphaFoldDB" id="C0D800"/>
<reference evidence="2 3" key="2">
    <citation type="submission" date="2009-02" db="EMBL/GenBank/DDBJ databases">
        <title>Draft genome sequence of Clostridium asparagiforme (DSM 15981).</title>
        <authorList>
            <person name="Sudarsanam P."/>
            <person name="Ley R."/>
            <person name="Guruge J."/>
            <person name="Turnbaugh P.J."/>
            <person name="Mahowald M."/>
            <person name="Liep D."/>
            <person name="Gordon J."/>
        </authorList>
    </citation>
    <scope>NUCLEOTIDE SEQUENCE [LARGE SCALE GENOMIC DNA]</scope>
    <source>
        <strain evidence="2 3">DSM 15981</strain>
    </source>
</reference>
<dbReference type="Proteomes" id="UP000004756">
    <property type="component" value="Unassembled WGS sequence"/>
</dbReference>
<gene>
    <name evidence="2" type="ORF">CLOSTASPAR_05398</name>
</gene>
<accession>C0D800</accession>
<proteinExistence type="predicted"/>
<evidence type="ECO:0000256" key="1">
    <source>
        <dbReference type="SAM" id="MobiDB-lite"/>
    </source>
</evidence>
<dbReference type="EMBL" id="ACCJ01000443">
    <property type="protein sequence ID" value="EEG52544.1"/>
    <property type="molecule type" value="Genomic_DNA"/>
</dbReference>
<protein>
    <submittedName>
        <fullName evidence="2">Uncharacterized protein</fullName>
    </submittedName>
</protein>
<keyword evidence="3" id="KW-1185">Reference proteome</keyword>
<evidence type="ECO:0000313" key="3">
    <source>
        <dbReference type="Proteomes" id="UP000004756"/>
    </source>
</evidence>
<feature type="region of interest" description="Disordered" evidence="1">
    <location>
        <begin position="1"/>
        <end position="30"/>
    </location>
</feature>